<dbReference type="RefSeq" id="WP_207333514.1">
    <property type="nucleotide sequence ID" value="NZ_JAFMYU010000001.1"/>
</dbReference>
<dbReference type="NCBIfam" id="NF009905">
    <property type="entry name" value="PRK13368.1"/>
    <property type="match status" value="1"/>
</dbReference>
<keyword evidence="2 5" id="KW-0808">Transferase</keyword>
<comment type="subcellular location">
    <subcellularLocation>
        <location evidence="5">Cytoplasm</location>
    </subcellularLocation>
    <subcellularLocation>
        <location evidence="1">Membrane</location>
    </subcellularLocation>
</comment>
<dbReference type="GO" id="GO:0008690">
    <property type="term" value="F:3-deoxy-manno-octulosonate cytidylyltransferase activity"/>
    <property type="evidence" value="ECO:0007669"/>
    <property type="project" value="UniProtKB-UniRule"/>
</dbReference>
<evidence type="ECO:0000256" key="5">
    <source>
        <dbReference type="HAMAP-Rule" id="MF_00057"/>
    </source>
</evidence>
<dbReference type="Proteomes" id="UP000664795">
    <property type="component" value="Unassembled WGS sequence"/>
</dbReference>
<keyword evidence="4 5" id="KW-0448">Lipopolysaccharide biosynthesis</keyword>
<dbReference type="EC" id="2.7.7.38" evidence="5"/>
<dbReference type="PANTHER" id="PTHR42866:SF2">
    <property type="entry name" value="3-DEOXY-MANNO-OCTULOSONATE CYTIDYLYLTRANSFERASE, MITOCHONDRIAL"/>
    <property type="match status" value="1"/>
</dbReference>
<dbReference type="InterPro" id="IPR029044">
    <property type="entry name" value="Nucleotide-diphossugar_trans"/>
</dbReference>
<gene>
    <name evidence="5 6" type="primary">kdsB</name>
    <name evidence="6" type="ORF">J2I48_01005</name>
</gene>
<dbReference type="GO" id="GO:0005829">
    <property type="term" value="C:cytosol"/>
    <property type="evidence" value="ECO:0007669"/>
    <property type="project" value="TreeGrafter"/>
</dbReference>
<dbReference type="GO" id="GO:0016020">
    <property type="term" value="C:membrane"/>
    <property type="evidence" value="ECO:0007669"/>
    <property type="project" value="UniProtKB-SubCell"/>
</dbReference>
<keyword evidence="5" id="KW-0963">Cytoplasm</keyword>
<evidence type="ECO:0000256" key="4">
    <source>
        <dbReference type="ARBA" id="ARBA00022985"/>
    </source>
</evidence>
<comment type="pathway">
    <text evidence="5">Nucleotide-sugar biosynthesis; CMP-3-deoxy-D-manno-octulosonate biosynthesis; CMP-3-deoxy-D-manno-octulosonate from 3-deoxy-D-manno-octulosonate and CTP: step 1/1.</text>
</comment>
<evidence type="ECO:0000256" key="2">
    <source>
        <dbReference type="ARBA" id="ARBA00022679"/>
    </source>
</evidence>
<dbReference type="InterPro" id="IPR004528">
    <property type="entry name" value="KdsB"/>
</dbReference>
<comment type="catalytic activity">
    <reaction evidence="5">
        <text>3-deoxy-alpha-D-manno-oct-2-ulosonate + CTP = CMP-3-deoxy-beta-D-manno-octulosonate + diphosphate</text>
        <dbReference type="Rhea" id="RHEA:23448"/>
        <dbReference type="ChEBI" id="CHEBI:33019"/>
        <dbReference type="ChEBI" id="CHEBI:37563"/>
        <dbReference type="ChEBI" id="CHEBI:85986"/>
        <dbReference type="ChEBI" id="CHEBI:85987"/>
        <dbReference type="EC" id="2.7.7.38"/>
    </reaction>
</comment>
<name>A0A939G2Q6_9BACT</name>
<dbReference type="GO" id="GO:0033468">
    <property type="term" value="P:CMP-keto-3-deoxy-D-manno-octulosonic acid biosynthetic process"/>
    <property type="evidence" value="ECO:0007669"/>
    <property type="project" value="UniProtKB-UniRule"/>
</dbReference>
<dbReference type="GO" id="GO:0009103">
    <property type="term" value="P:lipopolysaccharide biosynthetic process"/>
    <property type="evidence" value="ECO:0007669"/>
    <property type="project" value="UniProtKB-UniRule"/>
</dbReference>
<dbReference type="Pfam" id="PF02348">
    <property type="entry name" value="CTP_transf_3"/>
    <property type="match status" value="1"/>
</dbReference>
<evidence type="ECO:0000313" key="7">
    <source>
        <dbReference type="Proteomes" id="UP000664795"/>
    </source>
</evidence>
<evidence type="ECO:0000256" key="1">
    <source>
        <dbReference type="ARBA" id="ARBA00004370"/>
    </source>
</evidence>
<accession>A0A939G2Q6</accession>
<dbReference type="CDD" id="cd02517">
    <property type="entry name" value="CMP-KDO-Synthetase"/>
    <property type="match status" value="1"/>
</dbReference>
<comment type="function">
    <text evidence="5">Activates KDO (a required 8-carbon sugar) for incorporation into bacterial lipopolysaccharide in Gram-negative bacteria.</text>
</comment>
<keyword evidence="3 5" id="KW-0548">Nucleotidyltransferase</keyword>
<dbReference type="SUPFAM" id="SSF53448">
    <property type="entry name" value="Nucleotide-diphospho-sugar transferases"/>
    <property type="match status" value="1"/>
</dbReference>
<organism evidence="6 7">
    <name type="scientific">Fibrella aquatilis</name>
    <dbReference type="NCBI Taxonomy" id="2817059"/>
    <lineage>
        <taxon>Bacteria</taxon>
        <taxon>Pseudomonadati</taxon>
        <taxon>Bacteroidota</taxon>
        <taxon>Cytophagia</taxon>
        <taxon>Cytophagales</taxon>
        <taxon>Spirosomataceae</taxon>
        <taxon>Fibrella</taxon>
    </lineage>
</organism>
<dbReference type="PANTHER" id="PTHR42866">
    <property type="entry name" value="3-DEOXY-MANNO-OCTULOSONATE CYTIDYLYLTRANSFERASE"/>
    <property type="match status" value="1"/>
</dbReference>
<dbReference type="NCBIfam" id="TIGR00466">
    <property type="entry name" value="kdsB"/>
    <property type="match status" value="1"/>
</dbReference>
<dbReference type="HAMAP" id="MF_00057">
    <property type="entry name" value="KdsB"/>
    <property type="match status" value="1"/>
</dbReference>
<evidence type="ECO:0000256" key="3">
    <source>
        <dbReference type="ARBA" id="ARBA00022695"/>
    </source>
</evidence>
<comment type="caution">
    <text evidence="6">The sequence shown here is derived from an EMBL/GenBank/DDBJ whole genome shotgun (WGS) entry which is preliminary data.</text>
</comment>
<protein>
    <recommendedName>
        <fullName evidence="5">3-deoxy-manno-octulosonate cytidylyltransferase</fullName>
        <ecNumber evidence="5">2.7.7.38</ecNumber>
    </recommendedName>
    <alternativeName>
        <fullName evidence="5">CMP-2-keto-3-deoxyoctulosonic acid synthase</fullName>
        <shortName evidence="5">CKS</shortName>
        <shortName evidence="5">CMP-KDO synthase</shortName>
    </alternativeName>
</protein>
<keyword evidence="7" id="KW-1185">Reference proteome</keyword>
<dbReference type="NCBIfam" id="NF003952">
    <property type="entry name" value="PRK05450.1-5"/>
    <property type="match status" value="1"/>
</dbReference>
<reference evidence="6 7" key="1">
    <citation type="submission" date="2021-03" db="EMBL/GenBank/DDBJ databases">
        <title>Fibrella sp. HMF5036 genome sequencing and assembly.</title>
        <authorList>
            <person name="Kang H."/>
            <person name="Kim H."/>
            <person name="Bae S."/>
            <person name="Joh K."/>
        </authorList>
    </citation>
    <scope>NUCLEOTIDE SEQUENCE [LARGE SCALE GENOMIC DNA]</scope>
    <source>
        <strain evidence="6 7">HMF5036</strain>
    </source>
</reference>
<dbReference type="FunFam" id="3.90.550.10:FF:000011">
    <property type="entry name" value="3-deoxy-manno-octulosonate cytidylyltransferase"/>
    <property type="match status" value="1"/>
</dbReference>
<comment type="similarity">
    <text evidence="5">Belongs to the KdsB family.</text>
</comment>
<evidence type="ECO:0000313" key="6">
    <source>
        <dbReference type="EMBL" id="MBO0929549.1"/>
    </source>
</evidence>
<proteinExistence type="inferred from homology"/>
<sequence length="247" mass="27425">MTILGIIPARYASTRFPAKALADIGGKSMIQRVVEQARQARSLSHVVVATDDARIQDHVISFGGEVVMTSSHHQSGTDRCQDALHQLSGVYDYVVNIQGDEPFIQPTQIDRLTAVLDGRVELATLIKRITDPAVLQNPNSPKVVISATGEALYFSRQAIPYQRDQPVANWLDHQPYYKHIGLYAYRTDVLAQITQLPPSALERAEALEQLRWLENGFRIRTVETDLETIGIDTPEDLAAALVQLGRS</sequence>
<dbReference type="Gene3D" id="3.90.550.10">
    <property type="entry name" value="Spore Coat Polysaccharide Biosynthesis Protein SpsA, Chain A"/>
    <property type="match status" value="1"/>
</dbReference>
<dbReference type="AlphaFoldDB" id="A0A939G2Q6"/>
<dbReference type="NCBIfam" id="NF003950">
    <property type="entry name" value="PRK05450.1-3"/>
    <property type="match status" value="1"/>
</dbReference>
<dbReference type="EMBL" id="JAFMYU010000001">
    <property type="protein sequence ID" value="MBO0929549.1"/>
    <property type="molecule type" value="Genomic_DNA"/>
</dbReference>
<dbReference type="InterPro" id="IPR003329">
    <property type="entry name" value="Cytidylyl_trans"/>
</dbReference>